<feature type="compositionally biased region" description="Pro residues" evidence="1">
    <location>
        <begin position="211"/>
        <end position="223"/>
    </location>
</feature>
<proteinExistence type="predicted"/>
<feature type="compositionally biased region" description="Polar residues" evidence="1">
    <location>
        <begin position="264"/>
        <end position="276"/>
    </location>
</feature>
<feature type="region of interest" description="Disordered" evidence="1">
    <location>
        <begin position="175"/>
        <end position="276"/>
    </location>
</feature>
<name>A0A8H8BVW1_9HELO</name>
<gene>
    <name evidence="2" type="ORF">IFR04_001004</name>
</gene>
<reference evidence="2" key="1">
    <citation type="submission" date="2021-02" db="EMBL/GenBank/DDBJ databases">
        <title>Genome sequence Cadophora malorum strain M34.</title>
        <authorList>
            <person name="Stefanovic E."/>
            <person name="Vu D."/>
            <person name="Scully C."/>
            <person name="Dijksterhuis J."/>
            <person name="Roader J."/>
            <person name="Houbraken J."/>
        </authorList>
    </citation>
    <scope>NUCLEOTIDE SEQUENCE</scope>
    <source>
        <strain evidence="2">M34</strain>
    </source>
</reference>
<protein>
    <submittedName>
        <fullName evidence="2">Uncharacterized protein</fullName>
    </submittedName>
</protein>
<accession>A0A8H8BVW1</accession>
<feature type="compositionally biased region" description="Low complexity" evidence="1">
    <location>
        <begin position="189"/>
        <end position="210"/>
    </location>
</feature>
<evidence type="ECO:0000313" key="2">
    <source>
        <dbReference type="EMBL" id="KAG4425797.1"/>
    </source>
</evidence>
<dbReference type="OrthoDB" id="3550247at2759"/>
<organism evidence="2 3">
    <name type="scientific">Cadophora malorum</name>
    <dbReference type="NCBI Taxonomy" id="108018"/>
    <lineage>
        <taxon>Eukaryota</taxon>
        <taxon>Fungi</taxon>
        <taxon>Dikarya</taxon>
        <taxon>Ascomycota</taxon>
        <taxon>Pezizomycotina</taxon>
        <taxon>Leotiomycetes</taxon>
        <taxon>Helotiales</taxon>
        <taxon>Ploettnerulaceae</taxon>
        <taxon>Cadophora</taxon>
    </lineage>
</organism>
<feature type="compositionally biased region" description="Basic and acidic residues" evidence="1">
    <location>
        <begin position="1"/>
        <end position="17"/>
    </location>
</feature>
<dbReference type="Proteomes" id="UP000664132">
    <property type="component" value="Unassembled WGS sequence"/>
</dbReference>
<dbReference type="AlphaFoldDB" id="A0A8H8BVW1"/>
<dbReference type="EMBL" id="JAFJYH010000007">
    <property type="protein sequence ID" value="KAG4425797.1"/>
    <property type="molecule type" value="Genomic_DNA"/>
</dbReference>
<evidence type="ECO:0000256" key="1">
    <source>
        <dbReference type="SAM" id="MobiDB-lite"/>
    </source>
</evidence>
<comment type="caution">
    <text evidence="2">The sequence shown here is derived from an EMBL/GenBank/DDBJ whole genome shotgun (WGS) entry which is preliminary data.</text>
</comment>
<feature type="region of interest" description="Disordered" evidence="1">
    <location>
        <begin position="1"/>
        <end position="26"/>
    </location>
</feature>
<sequence>MDEDANRTSDLGSKLRDLSSANPEALPAKKGLQHAFKCYDKRRFHHRLNAPNQQLDFQNRSVNTQFITMPVPSHINPNYDAHIGQVRLEPLGDSQLHPDFHYRSPECLAPVEDSHFEPAVTVLSMSLQWERLLAQEKRRNRSLMSWVFSLQDQLRQADASYKTLRQQYDRLHPFLDTQPGWGLQDALKTPTGPNTPTVPTPSDAAHASASMPPPPPPSAPAPTPKEDASQGTKRRGETIGGTPKRLLTRNITLSPFDRPLSPKSLFSPQTPTAMSF</sequence>
<evidence type="ECO:0000313" key="3">
    <source>
        <dbReference type="Proteomes" id="UP000664132"/>
    </source>
</evidence>
<keyword evidence="3" id="KW-1185">Reference proteome</keyword>